<evidence type="ECO:0000256" key="10">
    <source>
        <dbReference type="ARBA" id="ARBA00023326"/>
    </source>
</evidence>
<dbReference type="EMBL" id="CAJNOT010003168">
    <property type="protein sequence ID" value="CAF1368448.1"/>
    <property type="molecule type" value="Genomic_DNA"/>
</dbReference>
<proteinExistence type="predicted"/>
<name>A0A815IRP7_9BILA</name>
<evidence type="ECO:0000256" key="9">
    <source>
        <dbReference type="ARBA" id="ARBA00023316"/>
    </source>
</evidence>
<evidence type="ECO:0000313" key="15">
    <source>
        <dbReference type="Proteomes" id="UP000663864"/>
    </source>
</evidence>
<dbReference type="GO" id="GO:0009986">
    <property type="term" value="C:cell surface"/>
    <property type="evidence" value="ECO:0007669"/>
    <property type="project" value="TreeGrafter"/>
</dbReference>
<keyword evidence="9" id="KW-0961">Cell wall biogenesis/degradation</keyword>
<dbReference type="InterPro" id="IPR050732">
    <property type="entry name" value="Beta-glucan_modifiers"/>
</dbReference>
<comment type="catalytic activity">
    <reaction evidence="1">
        <text>Hydrolysis of (1-&gt;3)-beta-D-glucosidic linkages in (1-&gt;3)-beta-D-glucans.</text>
        <dbReference type="EC" id="3.2.1.39"/>
    </reaction>
</comment>
<dbReference type="GO" id="GO:0005886">
    <property type="term" value="C:plasma membrane"/>
    <property type="evidence" value="ECO:0007669"/>
    <property type="project" value="UniProtKB-SubCell"/>
</dbReference>
<evidence type="ECO:0000313" key="14">
    <source>
        <dbReference type="EMBL" id="CAF1368448.1"/>
    </source>
</evidence>
<dbReference type="InterPro" id="IPR017853">
    <property type="entry name" value="GH"/>
</dbReference>
<protein>
    <recommendedName>
        <fullName evidence="3">glucan endo-1,3-beta-D-glucosidase</fullName>
        <ecNumber evidence="3">3.2.1.39</ecNumber>
    </recommendedName>
    <alternativeName>
        <fullName evidence="13">Endo-1,3-beta-glucanase btgC</fullName>
    </alternativeName>
    <alternativeName>
        <fullName evidence="12">Laminarinase btgC</fullName>
    </alternativeName>
</protein>
<evidence type="ECO:0000256" key="2">
    <source>
        <dbReference type="ARBA" id="ARBA00004236"/>
    </source>
</evidence>
<evidence type="ECO:0000256" key="1">
    <source>
        <dbReference type="ARBA" id="ARBA00000382"/>
    </source>
</evidence>
<dbReference type="PANTHER" id="PTHR16631">
    <property type="entry name" value="GLUCAN 1,3-BETA-GLUCOSIDASE"/>
    <property type="match status" value="1"/>
</dbReference>
<dbReference type="EC" id="3.2.1.39" evidence="3"/>
<organism evidence="14 15">
    <name type="scientific">Rotaria sordida</name>
    <dbReference type="NCBI Taxonomy" id="392033"/>
    <lineage>
        <taxon>Eukaryota</taxon>
        <taxon>Metazoa</taxon>
        <taxon>Spiralia</taxon>
        <taxon>Gnathifera</taxon>
        <taxon>Rotifera</taxon>
        <taxon>Eurotatoria</taxon>
        <taxon>Bdelloidea</taxon>
        <taxon>Philodinida</taxon>
        <taxon>Philodinidae</taxon>
        <taxon>Rotaria</taxon>
    </lineage>
</organism>
<dbReference type="GO" id="GO:0005576">
    <property type="term" value="C:extracellular region"/>
    <property type="evidence" value="ECO:0007669"/>
    <property type="project" value="TreeGrafter"/>
</dbReference>
<dbReference type="GO" id="GO:0042973">
    <property type="term" value="F:glucan endo-1,3-beta-D-glucosidase activity"/>
    <property type="evidence" value="ECO:0007669"/>
    <property type="project" value="UniProtKB-EC"/>
</dbReference>
<dbReference type="SUPFAM" id="SSF51445">
    <property type="entry name" value="(Trans)glycosidases"/>
    <property type="match status" value="1"/>
</dbReference>
<dbReference type="PANTHER" id="PTHR16631:SF17">
    <property type="entry name" value="GLUCAN ENDO-1,3-BETA-GLUCOSIDASE BTGC"/>
    <property type="match status" value="1"/>
</dbReference>
<gene>
    <name evidence="14" type="ORF">ZHD862_LOCUS31460</name>
</gene>
<keyword evidence="6" id="KW-0472">Membrane</keyword>
<dbReference type="AlphaFoldDB" id="A0A815IRP7"/>
<keyword evidence="4" id="KW-1003">Cell membrane</keyword>
<keyword evidence="8" id="KW-0119">Carbohydrate metabolism</keyword>
<comment type="function">
    <text evidence="11">Glucanases play a role in cell expansion during growth, in cell-cell fusion during mating, and in spore release during sporulation. This enzyme may be involved in beta-glucan degradation. Active on laminarin and lichenan.</text>
</comment>
<comment type="caution">
    <text evidence="14">The sequence shown here is derived from an EMBL/GenBank/DDBJ whole genome shotgun (WGS) entry which is preliminary data.</text>
</comment>
<keyword evidence="5" id="KW-0378">Hydrolase</keyword>
<comment type="subcellular location">
    <subcellularLocation>
        <location evidence="2">Cell membrane</location>
    </subcellularLocation>
</comment>
<evidence type="ECO:0000256" key="7">
    <source>
        <dbReference type="ARBA" id="ARBA00023180"/>
    </source>
</evidence>
<evidence type="ECO:0000256" key="13">
    <source>
        <dbReference type="ARBA" id="ARBA00043078"/>
    </source>
</evidence>
<dbReference type="Proteomes" id="UP000663864">
    <property type="component" value="Unassembled WGS sequence"/>
</dbReference>
<keyword evidence="10" id="KW-0624">Polysaccharide degradation</keyword>
<evidence type="ECO:0000256" key="3">
    <source>
        <dbReference type="ARBA" id="ARBA00012780"/>
    </source>
</evidence>
<keyword evidence="7" id="KW-0325">Glycoprotein</keyword>
<evidence type="ECO:0000256" key="5">
    <source>
        <dbReference type="ARBA" id="ARBA00022801"/>
    </source>
</evidence>
<accession>A0A815IRP7</accession>
<dbReference type="GO" id="GO:0000272">
    <property type="term" value="P:polysaccharide catabolic process"/>
    <property type="evidence" value="ECO:0007669"/>
    <property type="project" value="UniProtKB-KW"/>
</dbReference>
<reference evidence="14" key="1">
    <citation type="submission" date="2021-02" db="EMBL/GenBank/DDBJ databases">
        <authorList>
            <person name="Nowell W R."/>
        </authorList>
    </citation>
    <scope>NUCLEOTIDE SEQUENCE</scope>
</reference>
<evidence type="ECO:0000256" key="11">
    <source>
        <dbReference type="ARBA" id="ARBA00037649"/>
    </source>
</evidence>
<evidence type="ECO:0000256" key="4">
    <source>
        <dbReference type="ARBA" id="ARBA00022475"/>
    </source>
</evidence>
<dbReference type="GO" id="GO:0071555">
    <property type="term" value="P:cell wall organization"/>
    <property type="evidence" value="ECO:0007669"/>
    <property type="project" value="UniProtKB-KW"/>
</dbReference>
<sequence length="236" mass="26640">MADDGAKMVRIYGPICEQQMVWDNIVQAAAENNLGVLGIVWHGYSDAELSKWEERKNSLLAVLRKPLSKYVIHSVSFGSEPLFSWSISGIFVSELQKIKSELKALDIPLTVSEMKYGYDIAPAAARNAVINNIDFISAHIMPYYGTCDMPGAVWGVIEREIEAFKRMIPNKQIMITQNPWGSSKNGRNRGSNCGSDVWKGVSLEGANEYWRLWTSRCQYFKQQQIGWFAHTFSVCS</sequence>
<evidence type="ECO:0000256" key="8">
    <source>
        <dbReference type="ARBA" id="ARBA00023277"/>
    </source>
</evidence>
<evidence type="ECO:0000256" key="6">
    <source>
        <dbReference type="ARBA" id="ARBA00023136"/>
    </source>
</evidence>
<evidence type="ECO:0000256" key="12">
    <source>
        <dbReference type="ARBA" id="ARBA00042373"/>
    </source>
</evidence>